<dbReference type="Proteomes" id="UP000469011">
    <property type="component" value="Unassembled WGS sequence"/>
</dbReference>
<dbReference type="GO" id="GO:0046872">
    <property type="term" value="F:metal ion binding"/>
    <property type="evidence" value="ECO:0007669"/>
    <property type="project" value="UniProtKB-KW"/>
</dbReference>
<dbReference type="FunFam" id="3.40.30.10:FF:000013">
    <property type="entry name" value="Blast:Protein SCO1 homolog, mitochondrial"/>
    <property type="match status" value="1"/>
</dbReference>
<evidence type="ECO:0000256" key="2">
    <source>
        <dbReference type="ARBA" id="ARBA00023008"/>
    </source>
</evidence>
<sequence>MPNRRLKIAIAAVSGVASLLLIGAILTVYLAPKQGFATVGTTGESEFVKPGSVPIGGSFTLVDHTGQAVTQDDFEGKYLLVFFGFTYCPDICPTTLGEIAKTMDLLGDDAGAVQPLFISVDPERDTPEVLAEYVAAFHPAIIGLTGTPEQTDAVANAYRLYYEKTSAEGEANSSSGADDDGSYTVNHQGNTYLMSPEGEYLRHFSYGTPPEDMAASIRRAIDEFGAPTTEGA</sequence>
<keyword evidence="3" id="KW-0479">Metal-binding</keyword>
<feature type="region of interest" description="Disordered" evidence="5">
    <location>
        <begin position="169"/>
        <end position="189"/>
    </location>
</feature>
<name>A0A6N9T9N5_9HYPH</name>
<evidence type="ECO:0000256" key="5">
    <source>
        <dbReference type="SAM" id="MobiDB-lite"/>
    </source>
</evidence>
<comment type="caution">
    <text evidence="7">The sequence shown here is derived from an EMBL/GenBank/DDBJ whole genome shotgun (WGS) entry which is preliminary data.</text>
</comment>
<dbReference type="CDD" id="cd02968">
    <property type="entry name" value="SCO"/>
    <property type="match status" value="1"/>
</dbReference>
<accession>A0A6N9T9N5</accession>
<reference evidence="7 8" key="1">
    <citation type="submission" date="2020-01" db="EMBL/GenBank/DDBJ databases">
        <title>Jiella pacifica sp. nov.</title>
        <authorList>
            <person name="Xue Z."/>
            <person name="Zhu S."/>
            <person name="Chen J."/>
            <person name="Yang J."/>
        </authorList>
    </citation>
    <scope>NUCLEOTIDE SEQUENCE [LARGE SCALE GENOMIC DNA]</scope>
    <source>
        <strain evidence="7 8">40Bstr34</strain>
    </source>
</reference>
<dbReference type="EMBL" id="JAAAMG010000049">
    <property type="protein sequence ID" value="NDW07971.1"/>
    <property type="molecule type" value="Genomic_DNA"/>
</dbReference>
<evidence type="ECO:0000256" key="1">
    <source>
        <dbReference type="ARBA" id="ARBA00010996"/>
    </source>
</evidence>
<dbReference type="AlphaFoldDB" id="A0A6N9T9N5"/>
<keyword evidence="8" id="KW-1185">Reference proteome</keyword>
<feature type="binding site" evidence="3">
    <location>
        <position position="187"/>
    </location>
    <ligand>
        <name>Cu cation</name>
        <dbReference type="ChEBI" id="CHEBI:23378"/>
    </ligand>
</feature>
<dbReference type="InterPro" id="IPR013766">
    <property type="entry name" value="Thioredoxin_domain"/>
</dbReference>
<evidence type="ECO:0000256" key="4">
    <source>
        <dbReference type="PIRSR" id="PIRSR603782-2"/>
    </source>
</evidence>
<dbReference type="RefSeq" id="WP_163466421.1">
    <property type="nucleotide sequence ID" value="NZ_JAAAMG010000049.1"/>
</dbReference>
<dbReference type="PANTHER" id="PTHR12151:SF25">
    <property type="entry name" value="LINALOOL DEHYDRATASE_ISOMERASE DOMAIN-CONTAINING PROTEIN"/>
    <property type="match status" value="1"/>
</dbReference>
<evidence type="ECO:0000259" key="6">
    <source>
        <dbReference type="PROSITE" id="PS51352"/>
    </source>
</evidence>
<dbReference type="Pfam" id="PF02630">
    <property type="entry name" value="SCO1-SenC"/>
    <property type="match status" value="1"/>
</dbReference>
<comment type="similarity">
    <text evidence="1">Belongs to the SCO1/2 family.</text>
</comment>
<dbReference type="SUPFAM" id="SSF52833">
    <property type="entry name" value="Thioredoxin-like"/>
    <property type="match status" value="1"/>
</dbReference>
<dbReference type="PANTHER" id="PTHR12151">
    <property type="entry name" value="ELECTRON TRANSPORT PROTIN SCO1/SENC FAMILY MEMBER"/>
    <property type="match status" value="1"/>
</dbReference>
<feature type="domain" description="Thioredoxin" evidence="6">
    <location>
        <begin position="25"/>
        <end position="226"/>
    </location>
</feature>
<keyword evidence="2 3" id="KW-0186">Copper</keyword>
<feature type="binding site" evidence="3">
    <location>
        <position position="88"/>
    </location>
    <ligand>
        <name>Cu cation</name>
        <dbReference type="ChEBI" id="CHEBI:23378"/>
    </ligand>
</feature>
<evidence type="ECO:0000313" key="8">
    <source>
        <dbReference type="Proteomes" id="UP000469011"/>
    </source>
</evidence>
<protein>
    <submittedName>
        <fullName evidence="7">Redoxin domain-containing protein</fullName>
    </submittedName>
</protein>
<evidence type="ECO:0000313" key="7">
    <source>
        <dbReference type="EMBL" id="NDW07971.1"/>
    </source>
</evidence>
<gene>
    <name evidence="7" type="ORF">GTK09_26670</name>
</gene>
<organism evidence="7 8">
    <name type="scientific">Jiella pacifica</name>
    <dbReference type="NCBI Taxonomy" id="2696469"/>
    <lineage>
        <taxon>Bacteria</taxon>
        <taxon>Pseudomonadati</taxon>
        <taxon>Pseudomonadota</taxon>
        <taxon>Alphaproteobacteria</taxon>
        <taxon>Hyphomicrobiales</taxon>
        <taxon>Aurantimonadaceae</taxon>
        <taxon>Jiella</taxon>
    </lineage>
</organism>
<feature type="binding site" evidence="3">
    <location>
        <position position="92"/>
    </location>
    <ligand>
        <name>Cu cation</name>
        <dbReference type="ChEBI" id="CHEBI:23378"/>
    </ligand>
</feature>
<dbReference type="PROSITE" id="PS51352">
    <property type="entry name" value="THIOREDOXIN_2"/>
    <property type="match status" value="1"/>
</dbReference>
<evidence type="ECO:0000256" key="3">
    <source>
        <dbReference type="PIRSR" id="PIRSR603782-1"/>
    </source>
</evidence>
<dbReference type="InterPro" id="IPR036249">
    <property type="entry name" value="Thioredoxin-like_sf"/>
</dbReference>
<dbReference type="Gene3D" id="3.40.30.10">
    <property type="entry name" value="Glutaredoxin"/>
    <property type="match status" value="1"/>
</dbReference>
<dbReference type="InterPro" id="IPR003782">
    <property type="entry name" value="SCO1/SenC"/>
</dbReference>
<keyword evidence="4" id="KW-1015">Disulfide bond</keyword>
<feature type="disulfide bond" description="Redox-active" evidence="4">
    <location>
        <begin position="88"/>
        <end position="92"/>
    </location>
</feature>
<proteinExistence type="inferred from homology"/>